<keyword evidence="2" id="KW-1185">Reference proteome</keyword>
<dbReference type="Gene3D" id="2.60.40.2520">
    <property type="entry name" value="CFA/I fimbrial subunit E, adhesin domain"/>
    <property type="match status" value="1"/>
</dbReference>
<organism evidence="1 2">
    <name type="scientific">Rahnella laticis</name>
    <dbReference type="NCBI Taxonomy" id="2787622"/>
    <lineage>
        <taxon>Bacteria</taxon>
        <taxon>Pseudomonadati</taxon>
        <taxon>Pseudomonadota</taxon>
        <taxon>Gammaproteobacteria</taxon>
        <taxon>Enterobacterales</taxon>
        <taxon>Yersiniaceae</taxon>
        <taxon>Rahnella</taxon>
    </lineage>
</organism>
<protein>
    <recommendedName>
        <fullName evidence="3">Phage tail protein</fullName>
    </recommendedName>
</protein>
<dbReference type="InterPro" id="IPR043037">
    <property type="entry name" value="CfaE_adhesin"/>
</dbReference>
<dbReference type="Proteomes" id="UP000636811">
    <property type="component" value="Unassembled WGS sequence"/>
</dbReference>
<evidence type="ECO:0000313" key="2">
    <source>
        <dbReference type="Proteomes" id="UP000636811"/>
    </source>
</evidence>
<accession>A0ABS0E284</accession>
<name>A0ABS0E284_9GAMM</name>
<dbReference type="InterPro" id="IPR010888">
    <property type="entry name" value="CblD"/>
</dbReference>
<gene>
    <name evidence="1" type="ORF">IV433_07195</name>
</gene>
<proteinExistence type="predicted"/>
<dbReference type="Pfam" id="PF07434">
    <property type="entry name" value="CblD"/>
    <property type="match status" value="1"/>
</dbReference>
<sequence>MSSAGAVSRTTAVSETLDMGSLPSYVSIWQGLVSRDSSTDTSHANDSLVCQSYSDATYGACNTSSIFRGTNVTASAITLTFTNAARGRTQKLTVRANRCKYSSSCYAGSDTDYSYEPWNGFKGTEAVYAAFTYWIPNSELAKLTTTGTWTATLWLSLKNKAGTSNAETDRGQTWTANITLTVKGPSAQIYFPAFPDSTPSVNLNLSNLPGSDNNTRASGSNTLDMCLYDGNDSTSSSMTLLFEDSVGNGDTTGRNSGLFSLFQYNVTVPSGRLDYQVSFVNPVTGSPQVVANGIPITLDTRGSGVATRNVLLPGYADVYVCIPAPLTFTTPEFVLSSKYRGNYFGTLTVTYTPSTS</sequence>
<dbReference type="Gene3D" id="2.60.40.2040">
    <property type="entry name" value="CFA/I fimbrial subunit E, pilin domain"/>
    <property type="match status" value="1"/>
</dbReference>
<reference evidence="1 2" key="1">
    <citation type="submission" date="2020-11" db="EMBL/GenBank/DDBJ databases">
        <title>Taxonomic investigation of Rahnella strains.</title>
        <authorList>
            <person name="Lee S.D."/>
        </authorList>
    </citation>
    <scope>NUCLEOTIDE SEQUENCE [LARGE SCALE GENOMIC DNA]</scope>
    <source>
        <strain evidence="1 2">SAP-17</strain>
    </source>
</reference>
<comment type="caution">
    <text evidence="1">The sequence shown here is derived from an EMBL/GenBank/DDBJ whole genome shotgun (WGS) entry which is preliminary data.</text>
</comment>
<evidence type="ECO:0000313" key="1">
    <source>
        <dbReference type="EMBL" id="MBF7979196.1"/>
    </source>
</evidence>
<evidence type="ECO:0008006" key="3">
    <source>
        <dbReference type="Google" id="ProtNLM"/>
    </source>
</evidence>
<dbReference type="RefSeq" id="WP_195813838.1">
    <property type="nucleotide sequence ID" value="NZ_JADOBI010000003.1"/>
</dbReference>
<dbReference type="EMBL" id="JADOBI010000003">
    <property type="protein sequence ID" value="MBF7979196.1"/>
    <property type="molecule type" value="Genomic_DNA"/>
</dbReference>